<keyword evidence="1" id="KW-1133">Transmembrane helix</keyword>
<keyword evidence="3" id="KW-1185">Reference proteome</keyword>
<evidence type="ECO:0000313" key="3">
    <source>
        <dbReference type="Proteomes" id="UP000016927"/>
    </source>
</evidence>
<evidence type="ECO:0000256" key="1">
    <source>
        <dbReference type="SAM" id="Phobius"/>
    </source>
</evidence>
<evidence type="ECO:0000313" key="2">
    <source>
        <dbReference type="EMBL" id="EOB11423.1"/>
    </source>
</evidence>
<reference evidence="2 3" key="1">
    <citation type="journal article" date="2013" name="BMC Genomics">
        <title>Comparative genomics of parasitic silkworm microsporidia reveal an association between genome expansion and host adaptation.</title>
        <authorList>
            <person name="Pan G."/>
            <person name="Xu J."/>
            <person name="Li T."/>
            <person name="Xia Q."/>
            <person name="Liu S.L."/>
            <person name="Zhang G."/>
            <person name="Li S."/>
            <person name="Li C."/>
            <person name="Liu H."/>
            <person name="Yang L."/>
            <person name="Liu T."/>
            <person name="Zhang X."/>
            <person name="Wu Z."/>
            <person name="Fan W."/>
            <person name="Dang X."/>
            <person name="Xiang H."/>
            <person name="Tao M."/>
            <person name="Li Y."/>
            <person name="Hu J."/>
            <person name="Li Z."/>
            <person name="Lin L."/>
            <person name="Luo J."/>
            <person name="Geng L."/>
            <person name="Wang L."/>
            <person name="Long M."/>
            <person name="Wan Y."/>
            <person name="He N."/>
            <person name="Zhang Z."/>
            <person name="Lu C."/>
            <person name="Keeling P.J."/>
            <person name="Wang J."/>
            <person name="Xiang Z."/>
            <person name="Zhou Z."/>
        </authorList>
    </citation>
    <scope>NUCLEOTIDE SEQUENCE [LARGE SCALE GENOMIC DNA]</scope>
    <source>
        <strain evidence="3">CQ1 / CVCC 102059</strain>
    </source>
</reference>
<evidence type="ECO:0008006" key="4">
    <source>
        <dbReference type="Google" id="ProtNLM"/>
    </source>
</evidence>
<dbReference type="Proteomes" id="UP000016927">
    <property type="component" value="Unassembled WGS sequence"/>
</dbReference>
<dbReference type="VEuPathDB" id="MicrosporidiaDB:NBO_1199g0002"/>
<accession>R0MFA8</accession>
<dbReference type="EMBL" id="KB910106">
    <property type="protein sequence ID" value="EOB11423.1"/>
    <property type="molecule type" value="Genomic_DNA"/>
</dbReference>
<dbReference type="InterPro" id="IPR007720">
    <property type="entry name" value="PigQ/GPI1"/>
</dbReference>
<keyword evidence="1" id="KW-0812">Transmembrane</keyword>
<dbReference type="GO" id="GO:0016020">
    <property type="term" value="C:membrane"/>
    <property type="evidence" value="ECO:0007669"/>
    <property type="project" value="InterPro"/>
</dbReference>
<organism evidence="2 3">
    <name type="scientific">Nosema bombycis (strain CQ1 / CVCC 102059)</name>
    <name type="common">Microsporidian parasite</name>
    <name type="synonym">Pebrine of silkworm</name>
    <dbReference type="NCBI Taxonomy" id="578461"/>
    <lineage>
        <taxon>Eukaryota</taxon>
        <taxon>Fungi</taxon>
        <taxon>Fungi incertae sedis</taxon>
        <taxon>Microsporidia</taxon>
        <taxon>Nosematidae</taxon>
        <taxon>Nosema</taxon>
    </lineage>
</organism>
<name>R0MFA8_NOSB1</name>
<feature type="transmembrane region" description="Helical" evidence="1">
    <location>
        <begin position="114"/>
        <end position="133"/>
    </location>
</feature>
<dbReference type="HOGENOM" id="CLU_831825_0_0_1"/>
<dbReference type="STRING" id="578461.R0MFA8"/>
<feature type="transmembrane region" description="Helical" evidence="1">
    <location>
        <begin position="190"/>
        <end position="207"/>
    </location>
</feature>
<dbReference type="Pfam" id="PF05024">
    <property type="entry name" value="Gpi1"/>
    <property type="match status" value="1"/>
</dbReference>
<gene>
    <name evidence="2" type="ORF">NBO_1199g0002</name>
</gene>
<feature type="transmembrane region" description="Helical" evidence="1">
    <location>
        <begin position="153"/>
        <end position="170"/>
    </location>
</feature>
<protein>
    <recommendedName>
        <fullName evidence="4">Phosphatidylinositol N-acetylglucosaminyltransferase subunit Q</fullName>
    </recommendedName>
</protein>
<dbReference type="OrthoDB" id="2195292at2759"/>
<sequence length="334" mass="39591">MIKKIIIKGNLLDGSYSEFSSGSSLYFYPSQDSLTKIEFFKELELKRIKIVSQDYELEIVKEDTWKVNSSLDCEVDLIYSNSVFIFDKFLEVKNDYLNPIRFLKSNFSFSLKNILILTFLKWLFFNFYHFFLVDFPLLSLDFIKNQPIGIKQNTVINEFLSLICHTIIFIQEQLLKDCRLFFIIIHKDKYLLLLSVFIISLLYKTVVDRIVDIAELFNNKTYNTLKERYDTIKLSLDQIIMCVLFFSISILILPSLFFYFLIHILFYASIRGLEALELGLLLLFLDTKNCFYFDKTNCEFKEISFKMKCGFIGEFLIKKCLKMKEIKKIFRGVL</sequence>
<dbReference type="AlphaFoldDB" id="R0MFA8"/>
<dbReference type="GO" id="GO:0006506">
    <property type="term" value="P:GPI anchor biosynthetic process"/>
    <property type="evidence" value="ECO:0007669"/>
    <property type="project" value="InterPro"/>
</dbReference>
<keyword evidence="1" id="KW-0472">Membrane</keyword>
<dbReference type="OMA" id="ESINQCQ"/>
<proteinExistence type="predicted"/>
<feature type="transmembrane region" description="Helical" evidence="1">
    <location>
        <begin position="238"/>
        <end position="262"/>
    </location>
</feature>